<comment type="caution">
    <text evidence="3">The sequence shown here is derived from an EMBL/GenBank/DDBJ whole genome shotgun (WGS) entry which is preliminary data.</text>
</comment>
<dbReference type="Pfam" id="PF00855">
    <property type="entry name" value="PWWP"/>
    <property type="match status" value="1"/>
</dbReference>
<protein>
    <recommendedName>
        <fullName evidence="2">PWWP domain-containing protein</fullName>
    </recommendedName>
</protein>
<dbReference type="EMBL" id="REGN01003873">
    <property type="protein sequence ID" value="RNA20348.1"/>
    <property type="molecule type" value="Genomic_DNA"/>
</dbReference>
<dbReference type="Proteomes" id="UP000276133">
    <property type="component" value="Unassembled WGS sequence"/>
</dbReference>
<feature type="compositionally biased region" description="Basic and acidic residues" evidence="1">
    <location>
        <begin position="240"/>
        <end position="260"/>
    </location>
</feature>
<dbReference type="SUPFAM" id="SSF63748">
    <property type="entry name" value="Tudor/PWWP/MBT"/>
    <property type="match status" value="1"/>
</dbReference>
<name>A0A3M7RAS2_BRAPC</name>
<dbReference type="Gene3D" id="2.30.30.140">
    <property type="match status" value="1"/>
</dbReference>
<dbReference type="SMART" id="SM00293">
    <property type="entry name" value="PWWP"/>
    <property type="match status" value="1"/>
</dbReference>
<organism evidence="3 4">
    <name type="scientific">Brachionus plicatilis</name>
    <name type="common">Marine rotifer</name>
    <name type="synonym">Brachionus muelleri</name>
    <dbReference type="NCBI Taxonomy" id="10195"/>
    <lineage>
        <taxon>Eukaryota</taxon>
        <taxon>Metazoa</taxon>
        <taxon>Spiralia</taxon>
        <taxon>Gnathifera</taxon>
        <taxon>Rotifera</taxon>
        <taxon>Eurotatoria</taxon>
        <taxon>Monogononta</taxon>
        <taxon>Pseudotrocha</taxon>
        <taxon>Ploima</taxon>
        <taxon>Brachionidae</taxon>
        <taxon>Brachionus</taxon>
    </lineage>
</organism>
<gene>
    <name evidence="3" type="ORF">BpHYR1_018341</name>
</gene>
<evidence type="ECO:0000313" key="4">
    <source>
        <dbReference type="Proteomes" id="UP000276133"/>
    </source>
</evidence>
<sequence length="575" mass="66089">MLNKIKTRAKMKGYPCWPARITELVYRKSLNGSSSSKKKTPNEPKEYKVVFFGGNTTGSVFKDNIKPYDCEEKPEIISKYSKNPKMTRAIEEAEEYLKSFKAFDSKLNENKDKNLLSMDEELKLIKNAFDLKSENLNENSEKSIDESAKTKISSPLDSKKKLPIQIDKLCHKKEQRSSAIKAAKNISINSTPSQLKQQKEKISKLSGEDLDKLCSSAKKTYELIKSSSQTNQKSSKKRNRSMDESEKSTEISEKTEENSKKKCLNNEFESDDEELNFRIKSENKLDSTDFLFSHSSSPLDLSLEIDPSIADFKFSSMTLLIDSSLKIYKKYILKLFEIFNEMIVESNTPSSILIFDISAGDSDLKNAIELKLDEIKENCHSKTRLNVTYENELNKSTFETEIIFSFIKQPKNDNTKYKNYETFEKQLLSSEFNELKIVSFCPIDYGEVVIYHHHLNSSKGLFIEAPIIEIGDFSKTIIACLSEKFFKSLKHIFDGLFKPENVIFEGDELGYPSIFCESLQYYIPVLKLHKMVTNKVVNLIPQIMSIECIDKNSQDSEMVQIKNNQFINAFSYLKK</sequence>
<accession>A0A3M7RAS2</accession>
<dbReference type="OrthoDB" id="62853at2759"/>
<evidence type="ECO:0000313" key="3">
    <source>
        <dbReference type="EMBL" id="RNA20348.1"/>
    </source>
</evidence>
<proteinExistence type="predicted"/>
<feature type="domain" description="PWWP" evidence="2">
    <location>
        <begin position="5"/>
        <end position="69"/>
    </location>
</feature>
<feature type="region of interest" description="Disordered" evidence="1">
    <location>
        <begin position="225"/>
        <end position="265"/>
    </location>
</feature>
<dbReference type="AlphaFoldDB" id="A0A3M7RAS2"/>
<reference evidence="3 4" key="1">
    <citation type="journal article" date="2018" name="Sci. Rep.">
        <title>Genomic signatures of local adaptation to the degree of environmental predictability in rotifers.</title>
        <authorList>
            <person name="Franch-Gras L."/>
            <person name="Hahn C."/>
            <person name="Garcia-Roger E.M."/>
            <person name="Carmona M.J."/>
            <person name="Serra M."/>
            <person name="Gomez A."/>
        </authorList>
    </citation>
    <scope>NUCLEOTIDE SEQUENCE [LARGE SCALE GENOMIC DNA]</scope>
    <source>
        <strain evidence="3">HYR1</strain>
    </source>
</reference>
<keyword evidence="4" id="KW-1185">Reference proteome</keyword>
<dbReference type="CDD" id="cd05162">
    <property type="entry name" value="PWWP"/>
    <property type="match status" value="1"/>
</dbReference>
<evidence type="ECO:0000256" key="1">
    <source>
        <dbReference type="SAM" id="MobiDB-lite"/>
    </source>
</evidence>
<evidence type="ECO:0000259" key="2">
    <source>
        <dbReference type="SMART" id="SM00293"/>
    </source>
</evidence>
<dbReference type="InterPro" id="IPR000313">
    <property type="entry name" value="PWWP_dom"/>
</dbReference>